<dbReference type="SUPFAM" id="SSF158682">
    <property type="entry name" value="TerB-like"/>
    <property type="match status" value="1"/>
</dbReference>
<evidence type="ECO:0000313" key="1">
    <source>
        <dbReference type="EMBL" id="MBM7590966.1"/>
    </source>
</evidence>
<dbReference type="Gene3D" id="1.10.3680.10">
    <property type="entry name" value="TerB-like"/>
    <property type="match status" value="1"/>
</dbReference>
<comment type="caution">
    <text evidence="1">The sequence shown here is derived from an EMBL/GenBank/DDBJ whole genome shotgun (WGS) entry which is preliminary data.</text>
</comment>
<dbReference type="InterPro" id="IPR029024">
    <property type="entry name" value="TerB-like"/>
</dbReference>
<dbReference type="EMBL" id="JAFBEB010000008">
    <property type="protein sequence ID" value="MBM7590966.1"/>
    <property type="molecule type" value="Genomic_DNA"/>
</dbReference>
<dbReference type="AlphaFoldDB" id="A0A938Y072"/>
<dbReference type="InterPro" id="IPR007486">
    <property type="entry name" value="YebE"/>
</dbReference>
<dbReference type="Proteomes" id="UP000717624">
    <property type="component" value="Unassembled WGS sequence"/>
</dbReference>
<dbReference type="RefSeq" id="WP_239565429.1">
    <property type="nucleotide sequence ID" value="NZ_BAABIN010000005.1"/>
</dbReference>
<sequence>MQSKQEKEKEQQLLFLSIRLMICVGHADGYVGEKEISRIYQVVGNEPFSLRDRQILMNDIDEPKSPESILAEAITLTLTEKLTLLRKLYNMAIIDRKLNKAEEQEIRKISQLLGISEEKQRQVEEWVYEGLKWKARWEEILADCE</sequence>
<name>A0A938Y072_9BACL</name>
<protein>
    <submittedName>
        <fullName evidence="1">Tellurite resistance protein B-like protein</fullName>
    </submittedName>
</protein>
<evidence type="ECO:0000313" key="2">
    <source>
        <dbReference type="Proteomes" id="UP000717624"/>
    </source>
</evidence>
<gene>
    <name evidence="1" type="ORF">JOD01_002578</name>
</gene>
<reference evidence="1" key="1">
    <citation type="submission" date="2021-01" db="EMBL/GenBank/DDBJ databases">
        <title>Genomic Encyclopedia of Type Strains, Phase IV (KMG-IV): sequencing the most valuable type-strain genomes for metagenomic binning, comparative biology and taxonomic classification.</title>
        <authorList>
            <person name="Goeker M."/>
        </authorList>
    </citation>
    <scope>NUCLEOTIDE SEQUENCE</scope>
    <source>
        <strain evidence="1">DSM 25523</strain>
    </source>
</reference>
<dbReference type="CDD" id="cd07177">
    <property type="entry name" value="terB_like"/>
    <property type="match status" value="1"/>
</dbReference>
<keyword evidence="2" id="KW-1185">Reference proteome</keyword>
<dbReference type="Pfam" id="PF04391">
    <property type="entry name" value="DUF533"/>
    <property type="match status" value="1"/>
</dbReference>
<accession>A0A938Y072</accession>
<organism evidence="1 2">
    <name type="scientific">Brevibacillus fulvus</name>
    <dbReference type="NCBI Taxonomy" id="1125967"/>
    <lineage>
        <taxon>Bacteria</taxon>
        <taxon>Bacillati</taxon>
        <taxon>Bacillota</taxon>
        <taxon>Bacilli</taxon>
        <taxon>Bacillales</taxon>
        <taxon>Paenibacillaceae</taxon>
        <taxon>Brevibacillus</taxon>
    </lineage>
</organism>
<proteinExistence type="predicted"/>